<name>A0ABT8C4J4_9BACT</name>
<comment type="caution">
    <text evidence="1">The sequence shown here is derived from an EMBL/GenBank/DDBJ whole genome shotgun (WGS) entry which is preliminary data.</text>
</comment>
<evidence type="ECO:0000313" key="1">
    <source>
        <dbReference type="EMBL" id="MDN3686982.1"/>
    </source>
</evidence>
<protein>
    <submittedName>
        <fullName evidence="1">Copper resistance protein NlpE</fullName>
    </submittedName>
</protein>
<dbReference type="PROSITE" id="PS51257">
    <property type="entry name" value="PROKAR_LIPOPROTEIN"/>
    <property type="match status" value="1"/>
</dbReference>
<reference evidence="2" key="1">
    <citation type="journal article" date="2019" name="Int. J. Syst. Evol. Microbiol.">
        <title>The Global Catalogue of Microorganisms (GCM) 10K type strain sequencing project: providing services to taxonomists for standard genome sequencing and annotation.</title>
        <authorList>
            <consortium name="The Broad Institute Genomics Platform"/>
            <consortium name="The Broad Institute Genome Sequencing Center for Infectious Disease"/>
            <person name="Wu L."/>
            <person name="Ma J."/>
        </authorList>
    </citation>
    <scope>NUCLEOTIDE SEQUENCE [LARGE SCALE GENOMIC DNA]</scope>
    <source>
        <strain evidence="2">CECT 7706</strain>
    </source>
</reference>
<accession>A0ABT8C4J4</accession>
<dbReference type="Pfam" id="PF04170">
    <property type="entry name" value="NlpE"/>
    <property type="match status" value="1"/>
</dbReference>
<evidence type="ECO:0000313" key="2">
    <source>
        <dbReference type="Proteomes" id="UP001236663"/>
    </source>
</evidence>
<keyword evidence="2" id="KW-1185">Reference proteome</keyword>
<proteinExistence type="predicted"/>
<gene>
    <name evidence="1" type="ORF">QWZ15_04005</name>
</gene>
<dbReference type="Proteomes" id="UP001236663">
    <property type="component" value="Unassembled WGS sequence"/>
</dbReference>
<organism evidence="1 2">
    <name type="scientific">Cyclobacterium jeungdonense</name>
    <dbReference type="NCBI Taxonomy" id="708087"/>
    <lineage>
        <taxon>Bacteria</taxon>
        <taxon>Pseudomonadati</taxon>
        <taxon>Bacteroidota</taxon>
        <taxon>Cytophagia</taxon>
        <taxon>Cytophagales</taxon>
        <taxon>Cyclobacteriaceae</taxon>
        <taxon>Cyclobacterium</taxon>
    </lineage>
</organism>
<dbReference type="RefSeq" id="WP_163383877.1">
    <property type="nucleotide sequence ID" value="NZ_JAUFQS010000004.1"/>
</dbReference>
<dbReference type="Gene3D" id="2.40.128.640">
    <property type="match status" value="1"/>
</dbReference>
<sequence length="161" mass="18509">MKKWTYILILAGAISCDSPTQESRYEGENEEEMENREELVLDNTFSTWMNYEGLLPCEDCEGIRTVLKLENSPNKKEREYELTETYLGTEDGDREFVSKGIYEVVYGLENDPGAMAIRLLDESSAPIKSFRQDEFGTLHLLDSEEQAIVSDLNYTLELVEQ</sequence>
<dbReference type="EMBL" id="JAUFQS010000004">
    <property type="protein sequence ID" value="MDN3686982.1"/>
    <property type="molecule type" value="Genomic_DNA"/>
</dbReference>
<dbReference type="InterPro" id="IPR007298">
    <property type="entry name" value="Cu-R_lipoprotein_NlpE"/>
</dbReference>